<dbReference type="Proteomes" id="UP000018877">
    <property type="component" value="Unassembled WGS sequence"/>
</dbReference>
<proteinExistence type="inferred from homology"/>
<dbReference type="InterPro" id="IPR029044">
    <property type="entry name" value="Nucleotide-diphossugar_trans"/>
</dbReference>
<evidence type="ECO:0000313" key="3">
    <source>
        <dbReference type="EMBL" id="ETI66291.1"/>
    </source>
</evidence>
<dbReference type="AlphaFoldDB" id="A0AB94IGQ3"/>
<gene>
    <name evidence="3" type="ORF">BAVI_23238</name>
</gene>
<protein>
    <submittedName>
        <fullName evidence="3">Family 2 glycosyl transferase</fullName>
    </submittedName>
</protein>
<dbReference type="GO" id="GO:0016740">
    <property type="term" value="F:transferase activity"/>
    <property type="evidence" value="ECO:0007669"/>
    <property type="project" value="UniProtKB-KW"/>
</dbReference>
<dbReference type="RefSeq" id="WP_024030807.1">
    <property type="nucleotide sequence ID" value="NZ_ALAN01000154.1"/>
</dbReference>
<dbReference type="PANTHER" id="PTHR43685:SF11">
    <property type="entry name" value="GLYCOSYLTRANSFERASE TAGX-RELATED"/>
    <property type="match status" value="1"/>
</dbReference>
<sequence>MVSIITCTIREENIENVFHNFQQQTWKDKELIIILNKDSMNIDKWIKNSKDFPNVQVYQLHENTTLGDCLNFGVMKSNYDFIAKFDDDDYYGPEYISSSMNAFKDSKVSIVGKSSYYIYFKNRKALIHVKGTENSITDTVAGATLLFRKDVFYHVRFKKVDCAEDYLFIKDAKKEGFVIYSTDHHDFAVIRQDSEKHTWKISDKDLMKWGKLITYTDDFQSIVAKE</sequence>
<evidence type="ECO:0000259" key="2">
    <source>
        <dbReference type="Pfam" id="PF00535"/>
    </source>
</evidence>
<name>A0AB94IGQ3_9BACI</name>
<accession>A0AB94IGQ3</accession>
<reference evidence="3 4" key="1">
    <citation type="journal article" date="2014" name="Environ. Microbiol.">
        <title>The nitrate-ammonifying and nosZ-carrying bacterium Bacillus vireti is a potent source and sink for nitric and nitrous oxide under high nitrate conditions.</title>
        <authorList>
            <person name="Mania D."/>
            <person name="Heylen K."/>
            <person name="van Spanning R.J."/>
            <person name="Frostegard A."/>
        </authorList>
    </citation>
    <scope>NUCLEOTIDE SEQUENCE [LARGE SCALE GENOMIC DNA]</scope>
    <source>
        <strain evidence="3 4">LMG 21834</strain>
    </source>
</reference>
<dbReference type="PANTHER" id="PTHR43685">
    <property type="entry name" value="GLYCOSYLTRANSFERASE"/>
    <property type="match status" value="1"/>
</dbReference>
<dbReference type="Gene3D" id="3.90.550.10">
    <property type="entry name" value="Spore Coat Polysaccharide Biosynthesis Protein SpsA, Chain A"/>
    <property type="match status" value="1"/>
</dbReference>
<dbReference type="CDD" id="cd00761">
    <property type="entry name" value="Glyco_tranf_GTA_type"/>
    <property type="match status" value="1"/>
</dbReference>
<dbReference type="InterPro" id="IPR001173">
    <property type="entry name" value="Glyco_trans_2-like"/>
</dbReference>
<organism evidence="3 4">
    <name type="scientific">Neobacillus vireti LMG 21834</name>
    <dbReference type="NCBI Taxonomy" id="1131730"/>
    <lineage>
        <taxon>Bacteria</taxon>
        <taxon>Bacillati</taxon>
        <taxon>Bacillota</taxon>
        <taxon>Bacilli</taxon>
        <taxon>Bacillales</taxon>
        <taxon>Bacillaceae</taxon>
        <taxon>Neobacillus</taxon>
    </lineage>
</organism>
<comment type="similarity">
    <text evidence="1">Belongs to the glycosyltransferase 2 family.</text>
</comment>
<comment type="caution">
    <text evidence="3">The sequence shown here is derived from an EMBL/GenBank/DDBJ whole genome shotgun (WGS) entry which is preliminary data.</text>
</comment>
<evidence type="ECO:0000256" key="1">
    <source>
        <dbReference type="ARBA" id="ARBA00006739"/>
    </source>
</evidence>
<dbReference type="InterPro" id="IPR050834">
    <property type="entry name" value="Glycosyltransf_2"/>
</dbReference>
<feature type="domain" description="Glycosyltransferase 2-like" evidence="2">
    <location>
        <begin position="4"/>
        <end position="124"/>
    </location>
</feature>
<dbReference type="Pfam" id="PF00535">
    <property type="entry name" value="Glycos_transf_2"/>
    <property type="match status" value="1"/>
</dbReference>
<keyword evidence="3" id="KW-0808">Transferase</keyword>
<evidence type="ECO:0000313" key="4">
    <source>
        <dbReference type="Proteomes" id="UP000018877"/>
    </source>
</evidence>
<dbReference type="SUPFAM" id="SSF53448">
    <property type="entry name" value="Nucleotide-diphospho-sugar transferases"/>
    <property type="match status" value="1"/>
</dbReference>
<dbReference type="EMBL" id="ALAN01000154">
    <property type="protein sequence ID" value="ETI66291.1"/>
    <property type="molecule type" value="Genomic_DNA"/>
</dbReference>
<keyword evidence="4" id="KW-1185">Reference proteome</keyword>